<dbReference type="InterPro" id="IPR017926">
    <property type="entry name" value="GATASE"/>
</dbReference>
<keyword evidence="7" id="KW-0315">Glutamine amidotransferase</keyword>
<sequence>MIEKIAILGDFNPIHYTLHQLNNTTRDVQKVLKKEIQFDWISTDIFDARIVFEKQDYKGLWVAPGSPYKDMNGVLNTICYARENNIPTFGNCGGFQHMVIEFAQNVCGIQDAGNEETDPTSPDLLIKKLACSLKGEEEILNITEKNSFLYQILKEDTLLGKYHCSYGINELYINKLRDHGMVFTSISEDGNHRSFEITDHPFFVGTLFQPALTSTLEAPNPLIIEFVKKSLKI</sequence>
<feature type="domain" description="Glutamine amidotransferase" evidence="10">
    <location>
        <begin position="34"/>
        <end position="227"/>
    </location>
</feature>
<dbReference type="RefSeq" id="WP_259827365.1">
    <property type="nucleotide sequence ID" value="NZ_JANZQH010000001.1"/>
</dbReference>
<dbReference type="PANTHER" id="PTHR11550:SF0">
    <property type="entry name" value="CTP SYNTHASE-RELATED"/>
    <property type="match status" value="1"/>
</dbReference>
<dbReference type="Pfam" id="PF00117">
    <property type="entry name" value="GATase"/>
    <property type="match status" value="1"/>
</dbReference>
<organism evidence="11 12">
    <name type="scientific">Chryseobacterium pyrolae</name>
    <dbReference type="NCBI Taxonomy" id="2987481"/>
    <lineage>
        <taxon>Bacteria</taxon>
        <taxon>Pseudomonadati</taxon>
        <taxon>Bacteroidota</taxon>
        <taxon>Flavobacteriia</taxon>
        <taxon>Flavobacteriales</taxon>
        <taxon>Weeksellaceae</taxon>
        <taxon>Chryseobacterium group</taxon>
        <taxon>Chryseobacterium</taxon>
    </lineage>
</organism>
<gene>
    <name evidence="11" type="ORF">NZD88_03155</name>
</gene>
<evidence type="ECO:0000256" key="6">
    <source>
        <dbReference type="ARBA" id="ARBA00022840"/>
    </source>
</evidence>
<keyword evidence="12" id="KW-1185">Reference proteome</keyword>
<comment type="catalytic activity">
    <reaction evidence="9">
        <text>UTP + L-glutamine + ATP + H2O = CTP + L-glutamate + ADP + phosphate + 2 H(+)</text>
        <dbReference type="Rhea" id="RHEA:26426"/>
        <dbReference type="ChEBI" id="CHEBI:15377"/>
        <dbReference type="ChEBI" id="CHEBI:15378"/>
        <dbReference type="ChEBI" id="CHEBI:29985"/>
        <dbReference type="ChEBI" id="CHEBI:30616"/>
        <dbReference type="ChEBI" id="CHEBI:37563"/>
        <dbReference type="ChEBI" id="CHEBI:43474"/>
        <dbReference type="ChEBI" id="CHEBI:46398"/>
        <dbReference type="ChEBI" id="CHEBI:58359"/>
        <dbReference type="ChEBI" id="CHEBI:456216"/>
        <dbReference type="EC" id="6.3.4.2"/>
    </reaction>
</comment>
<evidence type="ECO:0000256" key="8">
    <source>
        <dbReference type="ARBA" id="ARBA00022975"/>
    </source>
</evidence>
<protein>
    <recommendedName>
        <fullName evidence="3">CTP synthase (glutamine hydrolyzing)</fullName>
        <ecNumber evidence="3">6.3.4.2</ecNumber>
    </recommendedName>
</protein>
<evidence type="ECO:0000256" key="3">
    <source>
        <dbReference type="ARBA" id="ARBA00012291"/>
    </source>
</evidence>
<dbReference type="SUPFAM" id="SSF52317">
    <property type="entry name" value="Class I glutamine amidotransferase-like"/>
    <property type="match status" value="1"/>
</dbReference>
<dbReference type="InterPro" id="IPR029062">
    <property type="entry name" value="Class_I_gatase-like"/>
</dbReference>
<evidence type="ECO:0000256" key="2">
    <source>
        <dbReference type="ARBA" id="ARBA00007533"/>
    </source>
</evidence>
<proteinExistence type="inferred from homology"/>
<keyword evidence="6" id="KW-0067">ATP-binding</keyword>
<evidence type="ECO:0000256" key="5">
    <source>
        <dbReference type="ARBA" id="ARBA00022741"/>
    </source>
</evidence>
<dbReference type="EC" id="6.3.4.2" evidence="3"/>
<dbReference type="Gene3D" id="3.40.50.880">
    <property type="match status" value="1"/>
</dbReference>
<name>A0ABT2ID66_9FLAO</name>
<comment type="caution">
    <text evidence="11">The sequence shown here is derived from an EMBL/GenBank/DDBJ whole genome shotgun (WGS) entry which is preliminary data.</text>
</comment>
<evidence type="ECO:0000256" key="1">
    <source>
        <dbReference type="ARBA" id="ARBA00005171"/>
    </source>
</evidence>
<dbReference type="EMBL" id="JANZQH010000001">
    <property type="protein sequence ID" value="MCT2406551.1"/>
    <property type="molecule type" value="Genomic_DNA"/>
</dbReference>
<evidence type="ECO:0000313" key="11">
    <source>
        <dbReference type="EMBL" id="MCT2406551.1"/>
    </source>
</evidence>
<dbReference type="PANTHER" id="PTHR11550">
    <property type="entry name" value="CTP SYNTHASE"/>
    <property type="match status" value="1"/>
</dbReference>
<keyword evidence="5" id="KW-0547">Nucleotide-binding</keyword>
<evidence type="ECO:0000256" key="9">
    <source>
        <dbReference type="ARBA" id="ARBA00047781"/>
    </source>
</evidence>
<dbReference type="InterPro" id="IPR004468">
    <property type="entry name" value="CTP_synthase"/>
</dbReference>
<evidence type="ECO:0000313" key="12">
    <source>
        <dbReference type="Proteomes" id="UP001142057"/>
    </source>
</evidence>
<comment type="pathway">
    <text evidence="1">Pyrimidine metabolism; CTP biosynthesis via de novo pathway; CTP from UDP: step 2/2.</text>
</comment>
<evidence type="ECO:0000259" key="10">
    <source>
        <dbReference type="Pfam" id="PF00117"/>
    </source>
</evidence>
<evidence type="ECO:0000256" key="7">
    <source>
        <dbReference type="ARBA" id="ARBA00022962"/>
    </source>
</evidence>
<keyword evidence="4" id="KW-0436">Ligase</keyword>
<accession>A0ABT2ID66</accession>
<comment type="similarity">
    <text evidence="2">Belongs to the CTP synthase family.</text>
</comment>
<keyword evidence="8" id="KW-0665">Pyrimidine biosynthesis</keyword>
<reference evidence="11" key="1">
    <citation type="submission" date="2022-08" db="EMBL/GenBank/DDBJ databases">
        <title>Chryseobacterium antibioticum,isolated from the rhizosphere soil of Pyrola in Tibet.</title>
        <authorList>
            <person name="Kan Y."/>
        </authorList>
    </citation>
    <scope>NUCLEOTIDE SEQUENCE</scope>
    <source>
        <strain evidence="11">Pc2-12</strain>
    </source>
</reference>
<evidence type="ECO:0000256" key="4">
    <source>
        <dbReference type="ARBA" id="ARBA00022598"/>
    </source>
</evidence>
<dbReference type="Proteomes" id="UP001142057">
    <property type="component" value="Unassembled WGS sequence"/>
</dbReference>